<dbReference type="EMBL" id="QEOP01000002">
    <property type="protein sequence ID" value="PVZ94789.1"/>
    <property type="molecule type" value="Genomic_DNA"/>
</dbReference>
<dbReference type="OrthoDB" id="5584941at2"/>
<dbReference type="GO" id="GO:0005829">
    <property type="term" value="C:cytosol"/>
    <property type="evidence" value="ECO:0007669"/>
    <property type="project" value="TreeGrafter"/>
</dbReference>
<gene>
    <name evidence="4" type="ORF">DDQ50_14035</name>
</gene>
<sequence length="207" mass="22009">MDETAPAQSTATDEENDPQSEALPTSQLGQIVRIHRVASGLSLNALASASGVSAGLLSQIERGNGNPSYNTLIKLAHALGVRVGDFFGGQDPEPKLAGLVRADSRRRLLLSEHDMVYELITPSMNGKLGMIRAQIAAGWSNETVPFQHEGEECIVVVEGALVIVVGSDRYELALGDALTYDASVPHWYANVTDEPAVLLGAMTPPSF</sequence>
<dbReference type="CDD" id="cd00093">
    <property type="entry name" value="HTH_XRE"/>
    <property type="match status" value="1"/>
</dbReference>
<keyword evidence="5" id="KW-1185">Reference proteome</keyword>
<dbReference type="InterPro" id="IPR010982">
    <property type="entry name" value="Lambda_DNA-bd_dom_sf"/>
</dbReference>
<evidence type="ECO:0000256" key="1">
    <source>
        <dbReference type="ARBA" id="ARBA00023125"/>
    </source>
</evidence>
<dbReference type="PANTHER" id="PTHR46797:SF1">
    <property type="entry name" value="METHYLPHOSPHONATE SYNTHASE"/>
    <property type="match status" value="1"/>
</dbReference>
<dbReference type="Proteomes" id="UP000244893">
    <property type="component" value="Unassembled WGS sequence"/>
</dbReference>
<comment type="caution">
    <text evidence="4">The sequence shown here is derived from an EMBL/GenBank/DDBJ whole genome shotgun (WGS) entry which is preliminary data.</text>
</comment>
<dbReference type="AlphaFoldDB" id="A0A2V1HUS6"/>
<dbReference type="GO" id="GO:0003677">
    <property type="term" value="F:DNA binding"/>
    <property type="evidence" value="ECO:0007669"/>
    <property type="project" value="UniProtKB-KW"/>
</dbReference>
<accession>A0A2V1HUS6</accession>
<reference evidence="4 5" key="1">
    <citation type="submission" date="2018-05" db="EMBL/GenBank/DDBJ databases">
        <title>Amnibacterium sp. M8JJ-5, whole genome shotgun sequence.</title>
        <authorList>
            <person name="Tuo L."/>
        </authorList>
    </citation>
    <scope>NUCLEOTIDE SEQUENCE [LARGE SCALE GENOMIC DNA]</scope>
    <source>
        <strain evidence="4 5">M8JJ-5</strain>
    </source>
</reference>
<dbReference type="InterPro" id="IPR013096">
    <property type="entry name" value="Cupin_2"/>
</dbReference>
<dbReference type="Gene3D" id="1.10.260.40">
    <property type="entry name" value="lambda repressor-like DNA-binding domains"/>
    <property type="match status" value="1"/>
</dbReference>
<dbReference type="InterPro" id="IPR050807">
    <property type="entry name" value="TransReg_Diox_bact_type"/>
</dbReference>
<dbReference type="Gene3D" id="2.60.120.10">
    <property type="entry name" value="Jelly Rolls"/>
    <property type="match status" value="1"/>
</dbReference>
<dbReference type="Pfam" id="PF01381">
    <property type="entry name" value="HTH_3"/>
    <property type="match status" value="1"/>
</dbReference>
<evidence type="ECO:0000313" key="5">
    <source>
        <dbReference type="Proteomes" id="UP000244893"/>
    </source>
</evidence>
<evidence type="ECO:0000259" key="3">
    <source>
        <dbReference type="PROSITE" id="PS50943"/>
    </source>
</evidence>
<dbReference type="RefSeq" id="WP_116757300.1">
    <property type="nucleotide sequence ID" value="NZ_JBHUEX010000001.1"/>
</dbReference>
<dbReference type="SUPFAM" id="SSF51182">
    <property type="entry name" value="RmlC-like cupins"/>
    <property type="match status" value="1"/>
</dbReference>
<dbReference type="InterPro" id="IPR011051">
    <property type="entry name" value="RmlC_Cupin_sf"/>
</dbReference>
<feature type="region of interest" description="Disordered" evidence="2">
    <location>
        <begin position="1"/>
        <end position="26"/>
    </location>
</feature>
<dbReference type="Pfam" id="PF07883">
    <property type="entry name" value="Cupin_2"/>
    <property type="match status" value="1"/>
</dbReference>
<dbReference type="SUPFAM" id="SSF47413">
    <property type="entry name" value="lambda repressor-like DNA-binding domains"/>
    <property type="match status" value="1"/>
</dbReference>
<dbReference type="InterPro" id="IPR001387">
    <property type="entry name" value="Cro/C1-type_HTH"/>
</dbReference>
<dbReference type="GO" id="GO:0003700">
    <property type="term" value="F:DNA-binding transcription factor activity"/>
    <property type="evidence" value="ECO:0007669"/>
    <property type="project" value="TreeGrafter"/>
</dbReference>
<organism evidence="4 5">
    <name type="scientific">Amnibacterium flavum</name>
    <dbReference type="NCBI Taxonomy" id="2173173"/>
    <lineage>
        <taxon>Bacteria</taxon>
        <taxon>Bacillati</taxon>
        <taxon>Actinomycetota</taxon>
        <taxon>Actinomycetes</taxon>
        <taxon>Micrococcales</taxon>
        <taxon>Microbacteriaceae</taxon>
        <taxon>Amnibacterium</taxon>
    </lineage>
</organism>
<proteinExistence type="predicted"/>
<feature type="domain" description="HTH cro/C1-type" evidence="3">
    <location>
        <begin position="32"/>
        <end position="86"/>
    </location>
</feature>
<feature type="compositionally biased region" description="Polar residues" evidence="2">
    <location>
        <begin position="1"/>
        <end position="11"/>
    </location>
</feature>
<dbReference type="CDD" id="cd02209">
    <property type="entry name" value="cupin_XRE_C"/>
    <property type="match status" value="1"/>
</dbReference>
<dbReference type="PROSITE" id="PS50943">
    <property type="entry name" value="HTH_CROC1"/>
    <property type="match status" value="1"/>
</dbReference>
<evidence type="ECO:0000313" key="4">
    <source>
        <dbReference type="EMBL" id="PVZ94789.1"/>
    </source>
</evidence>
<dbReference type="InterPro" id="IPR014710">
    <property type="entry name" value="RmlC-like_jellyroll"/>
</dbReference>
<keyword evidence="1" id="KW-0238">DNA-binding</keyword>
<evidence type="ECO:0000256" key="2">
    <source>
        <dbReference type="SAM" id="MobiDB-lite"/>
    </source>
</evidence>
<name>A0A2V1HUS6_9MICO</name>
<dbReference type="SMART" id="SM00530">
    <property type="entry name" value="HTH_XRE"/>
    <property type="match status" value="1"/>
</dbReference>
<dbReference type="PANTHER" id="PTHR46797">
    <property type="entry name" value="HTH-TYPE TRANSCRIPTIONAL REGULATOR"/>
    <property type="match status" value="1"/>
</dbReference>
<protein>
    <submittedName>
        <fullName evidence="4">Transcriptional regulator</fullName>
    </submittedName>
</protein>